<feature type="region of interest" description="Disordered" evidence="1">
    <location>
        <begin position="42"/>
        <end position="62"/>
    </location>
</feature>
<organism evidence="3 4">
    <name type="scientific">Pseudomicrostroma glucosiphilum</name>
    <dbReference type="NCBI Taxonomy" id="1684307"/>
    <lineage>
        <taxon>Eukaryota</taxon>
        <taxon>Fungi</taxon>
        <taxon>Dikarya</taxon>
        <taxon>Basidiomycota</taxon>
        <taxon>Ustilaginomycotina</taxon>
        <taxon>Exobasidiomycetes</taxon>
        <taxon>Microstromatales</taxon>
        <taxon>Microstromatales incertae sedis</taxon>
        <taxon>Pseudomicrostroma</taxon>
    </lineage>
</organism>
<feature type="compositionally biased region" description="Pro residues" evidence="1">
    <location>
        <begin position="189"/>
        <end position="198"/>
    </location>
</feature>
<name>A0A316U1E9_9BASI</name>
<feature type="signal peptide" evidence="2">
    <location>
        <begin position="1"/>
        <end position="21"/>
    </location>
</feature>
<feature type="compositionally biased region" description="Low complexity" evidence="1">
    <location>
        <begin position="48"/>
        <end position="60"/>
    </location>
</feature>
<dbReference type="RefSeq" id="XP_025345838.1">
    <property type="nucleotide sequence ID" value="XM_025495460.1"/>
</dbReference>
<proteinExistence type="predicted"/>
<keyword evidence="2" id="KW-0732">Signal</keyword>
<feature type="compositionally biased region" description="Basic residues" evidence="1">
    <location>
        <begin position="200"/>
        <end position="216"/>
    </location>
</feature>
<evidence type="ECO:0000313" key="4">
    <source>
        <dbReference type="Proteomes" id="UP000245942"/>
    </source>
</evidence>
<feature type="chain" id="PRO_5016363502" evidence="2">
    <location>
        <begin position="22"/>
        <end position="216"/>
    </location>
</feature>
<accession>A0A316U1E9</accession>
<keyword evidence="4" id="KW-1185">Reference proteome</keyword>
<evidence type="ECO:0000256" key="2">
    <source>
        <dbReference type="SAM" id="SignalP"/>
    </source>
</evidence>
<reference evidence="3 4" key="1">
    <citation type="journal article" date="2018" name="Mol. Biol. Evol.">
        <title>Broad Genomic Sampling Reveals a Smut Pathogenic Ancestry of the Fungal Clade Ustilaginomycotina.</title>
        <authorList>
            <person name="Kijpornyongpan T."/>
            <person name="Mondo S.J."/>
            <person name="Barry K."/>
            <person name="Sandor L."/>
            <person name="Lee J."/>
            <person name="Lipzen A."/>
            <person name="Pangilinan J."/>
            <person name="LaButti K."/>
            <person name="Hainaut M."/>
            <person name="Henrissat B."/>
            <person name="Grigoriev I.V."/>
            <person name="Spatafora J.W."/>
            <person name="Aime M.C."/>
        </authorList>
    </citation>
    <scope>NUCLEOTIDE SEQUENCE [LARGE SCALE GENOMIC DNA]</scope>
    <source>
        <strain evidence="3 4">MCA 4718</strain>
    </source>
</reference>
<feature type="compositionally biased region" description="Polar residues" evidence="1">
    <location>
        <begin position="107"/>
        <end position="137"/>
    </location>
</feature>
<dbReference type="Proteomes" id="UP000245942">
    <property type="component" value="Unassembled WGS sequence"/>
</dbReference>
<dbReference type="GeneID" id="37017194"/>
<dbReference type="AlphaFoldDB" id="A0A316U1E9"/>
<sequence length="216" mass="23112">MRLSTFGLLWAASLVTCEVMAMRGQQLQEELQSLATGTRLNRHGEEISATQTSSPTASADSRYDYSPWEFPASLEHSAPTSAAQSRVPTAHPSHQSLISIAQSPVYNVHTPSPASTQGSDASPSPAQTENSSATPSPGVSPDRPVVPEQKRKSFRKLVQTWAQRFRGCTSRARPSQSSCRSTGPSAGTPSPPSSPPPSQRRSRPRSGLRLHSPGRG</sequence>
<feature type="region of interest" description="Disordered" evidence="1">
    <location>
        <begin position="107"/>
        <end position="216"/>
    </location>
</feature>
<protein>
    <submittedName>
        <fullName evidence="3">Uncharacterized protein</fullName>
    </submittedName>
</protein>
<evidence type="ECO:0000256" key="1">
    <source>
        <dbReference type="SAM" id="MobiDB-lite"/>
    </source>
</evidence>
<evidence type="ECO:0000313" key="3">
    <source>
        <dbReference type="EMBL" id="PWN18678.1"/>
    </source>
</evidence>
<gene>
    <name evidence="3" type="ORF">BCV69DRAFT_69895</name>
</gene>
<dbReference type="EMBL" id="KZ819335">
    <property type="protein sequence ID" value="PWN18678.1"/>
    <property type="molecule type" value="Genomic_DNA"/>
</dbReference>